<dbReference type="Gene3D" id="3.30.465.10">
    <property type="match status" value="1"/>
</dbReference>
<evidence type="ECO:0000256" key="4">
    <source>
        <dbReference type="ARBA" id="ARBA00023002"/>
    </source>
</evidence>
<organism evidence="7 8">
    <name type="scientific">Boletus edulis BED1</name>
    <dbReference type="NCBI Taxonomy" id="1328754"/>
    <lineage>
        <taxon>Eukaryota</taxon>
        <taxon>Fungi</taxon>
        <taxon>Dikarya</taxon>
        <taxon>Basidiomycota</taxon>
        <taxon>Agaricomycotina</taxon>
        <taxon>Agaricomycetes</taxon>
        <taxon>Agaricomycetidae</taxon>
        <taxon>Boletales</taxon>
        <taxon>Boletineae</taxon>
        <taxon>Boletaceae</taxon>
        <taxon>Boletoideae</taxon>
        <taxon>Boletus</taxon>
    </lineage>
</organism>
<evidence type="ECO:0000256" key="2">
    <source>
        <dbReference type="ARBA" id="ARBA00022630"/>
    </source>
</evidence>
<dbReference type="SUPFAM" id="SSF56176">
    <property type="entry name" value="FAD-binding/transporter-associated domain-like"/>
    <property type="match status" value="1"/>
</dbReference>
<protein>
    <submittedName>
        <fullName evidence="7">FAD-binding domain-containing protein</fullName>
    </submittedName>
</protein>
<keyword evidence="2" id="KW-0285">Flavoprotein</keyword>
<dbReference type="Pfam" id="PF01565">
    <property type="entry name" value="FAD_binding_4"/>
    <property type="match status" value="1"/>
</dbReference>
<reference evidence="7" key="2">
    <citation type="journal article" date="2020" name="Nat. Commun.">
        <title>Large-scale genome sequencing of mycorrhizal fungi provides insights into the early evolution of symbiotic traits.</title>
        <authorList>
            <person name="Miyauchi S."/>
            <person name="Kiss E."/>
            <person name="Kuo A."/>
            <person name="Drula E."/>
            <person name="Kohler A."/>
            <person name="Sanchez-Garcia M."/>
            <person name="Morin E."/>
            <person name="Andreopoulos B."/>
            <person name="Barry K.W."/>
            <person name="Bonito G."/>
            <person name="Buee M."/>
            <person name="Carver A."/>
            <person name="Chen C."/>
            <person name="Cichocki N."/>
            <person name="Clum A."/>
            <person name="Culley D."/>
            <person name="Crous P.W."/>
            <person name="Fauchery L."/>
            <person name="Girlanda M."/>
            <person name="Hayes R.D."/>
            <person name="Keri Z."/>
            <person name="LaButti K."/>
            <person name="Lipzen A."/>
            <person name="Lombard V."/>
            <person name="Magnuson J."/>
            <person name="Maillard F."/>
            <person name="Murat C."/>
            <person name="Nolan M."/>
            <person name="Ohm R.A."/>
            <person name="Pangilinan J."/>
            <person name="Pereira M.F."/>
            <person name="Perotto S."/>
            <person name="Peter M."/>
            <person name="Pfister S."/>
            <person name="Riley R."/>
            <person name="Sitrit Y."/>
            <person name="Stielow J.B."/>
            <person name="Szollosi G."/>
            <person name="Zifcakova L."/>
            <person name="Stursova M."/>
            <person name="Spatafora J.W."/>
            <person name="Tedersoo L."/>
            <person name="Vaario L.M."/>
            <person name="Yamada A."/>
            <person name="Yan M."/>
            <person name="Wang P."/>
            <person name="Xu J."/>
            <person name="Bruns T."/>
            <person name="Baldrian P."/>
            <person name="Vilgalys R."/>
            <person name="Dunand C."/>
            <person name="Henrissat B."/>
            <person name="Grigoriev I.V."/>
            <person name="Hibbett D."/>
            <person name="Nagy L.G."/>
            <person name="Martin F.M."/>
        </authorList>
    </citation>
    <scope>NUCLEOTIDE SEQUENCE</scope>
    <source>
        <strain evidence="7">BED1</strain>
    </source>
</reference>
<reference evidence="7" key="1">
    <citation type="submission" date="2019-10" db="EMBL/GenBank/DDBJ databases">
        <authorList>
            <consortium name="DOE Joint Genome Institute"/>
            <person name="Kuo A."/>
            <person name="Miyauchi S."/>
            <person name="Kiss E."/>
            <person name="Drula E."/>
            <person name="Kohler A."/>
            <person name="Sanchez-Garcia M."/>
            <person name="Andreopoulos B."/>
            <person name="Barry K.W."/>
            <person name="Bonito G."/>
            <person name="Buee M."/>
            <person name="Carver A."/>
            <person name="Chen C."/>
            <person name="Cichocki N."/>
            <person name="Clum A."/>
            <person name="Culley D."/>
            <person name="Crous P.W."/>
            <person name="Fauchery L."/>
            <person name="Girlanda M."/>
            <person name="Hayes R."/>
            <person name="Keri Z."/>
            <person name="LaButti K."/>
            <person name="Lipzen A."/>
            <person name="Lombard V."/>
            <person name="Magnuson J."/>
            <person name="Maillard F."/>
            <person name="Morin E."/>
            <person name="Murat C."/>
            <person name="Nolan M."/>
            <person name="Ohm R."/>
            <person name="Pangilinan J."/>
            <person name="Pereira M."/>
            <person name="Perotto S."/>
            <person name="Peter M."/>
            <person name="Riley R."/>
            <person name="Sitrit Y."/>
            <person name="Stielow B."/>
            <person name="Szollosi G."/>
            <person name="Zifcakova L."/>
            <person name="Stursova M."/>
            <person name="Spatafora J.W."/>
            <person name="Tedersoo L."/>
            <person name="Vaario L.-M."/>
            <person name="Yamada A."/>
            <person name="Yan M."/>
            <person name="Wang P."/>
            <person name="Xu J."/>
            <person name="Bruns T."/>
            <person name="Baldrian P."/>
            <person name="Vilgalys R."/>
            <person name="Henrissat B."/>
            <person name="Grigoriev I.V."/>
            <person name="Hibbett D."/>
            <person name="Nagy L.G."/>
            <person name="Martin F.M."/>
        </authorList>
    </citation>
    <scope>NUCLEOTIDE SEQUENCE</scope>
    <source>
        <strain evidence="7">BED1</strain>
    </source>
</reference>
<feature type="signal peptide" evidence="5">
    <location>
        <begin position="1"/>
        <end position="24"/>
    </location>
</feature>
<dbReference type="Proteomes" id="UP001194468">
    <property type="component" value="Unassembled WGS sequence"/>
</dbReference>
<dbReference type="GO" id="GO:0016491">
    <property type="term" value="F:oxidoreductase activity"/>
    <property type="evidence" value="ECO:0007669"/>
    <property type="project" value="UniProtKB-KW"/>
</dbReference>
<dbReference type="InterPro" id="IPR050416">
    <property type="entry name" value="FAD-linked_Oxidoreductase"/>
</dbReference>
<name>A0AAD4BLE1_BOLED</name>
<comment type="similarity">
    <text evidence="1">Belongs to the oxygen-dependent FAD-linked oxidoreductase family.</text>
</comment>
<dbReference type="PANTHER" id="PTHR42973:SF13">
    <property type="entry name" value="FAD-BINDING PCMH-TYPE DOMAIN-CONTAINING PROTEIN"/>
    <property type="match status" value="1"/>
</dbReference>
<dbReference type="InterPro" id="IPR036318">
    <property type="entry name" value="FAD-bd_PCMH-like_sf"/>
</dbReference>
<dbReference type="AlphaFoldDB" id="A0AAD4BLE1"/>
<gene>
    <name evidence="7" type="ORF">L210DRAFT_3411606</name>
</gene>
<dbReference type="InterPro" id="IPR012951">
    <property type="entry name" value="BBE"/>
</dbReference>
<dbReference type="EMBL" id="WHUW01000033">
    <property type="protein sequence ID" value="KAF8433541.1"/>
    <property type="molecule type" value="Genomic_DNA"/>
</dbReference>
<dbReference type="PANTHER" id="PTHR42973">
    <property type="entry name" value="BINDING OXIDOREDUCTASE, PUTATIVE (AFU_ORTHOLOGUE AFUA_1G17690)-RELATED"/>
    <property type="match status" value="1"/>
</dbReference>
<keyword evidence="8" id="KW-1185">Reference proteome</keyword>
<keyword evidence="4" id="KW-0560">Oxidoreductase</keyword>
<evidence type="ECO:0000313" key="8">
    <source>
        <dbReference type="Proteomes" id="UP001194468"/>
    </source>
</evidence>
<dbReference type="Pfam" id="PF08031">
    <property type="entry name" value="BBE"/>
    <property type="match status" value="1"/>
</dbReference>
<evidence type="ECO:0000259" key="6">
    <source>
        <dbReference type="PROSITE" id="PS51387"/>
    </source>
</evidence>
<dbReference type="GO" id="GO:0071949">
    <property type="term" value="F:FAD binding"/>
    <property type="evidence" value="ECO:0007669"/>
    <property type="project" value="InterPro"/>
</dbReference>
<dbReference type="InterPro" id="IPR006094">
    <property type="entry name" value="Oxid_FAD_bind_N"/>
</dbReference>
<dbReference type="InterPro" id="IPR016169">
    <property type="entry name" value="FAD-bd_PCMH_sub2"/>
</dbReference>
<keyword evidence="3" id="KW-0274">FAD</keyword>
<proteinExistence type="inferred from homology"/>
<evidence type="ECO:0000256" key="3">
    <source>
        <dbReference type="ARBA" id="ARBA00022827"/>
    </source>
</evidence>
<sequence length="491" mass="52051">MLLTSLAVLVESLLVFRRAPTTVASGLRFPAASVDMSAVCSEIASSVSSASGVFFNGTEPYPRDIVHFAVSSTQEAACSFEPGTAEDVGIALRILGKTGCPFAVKGGGHTLNPGFSSTSGVQIATSRFADVTYDAATQTATIGAGLIWDEVYAALEPYGVNVAGGRVSGIGVAGFTLGGGYSWHANQYGLTIDTVQAFELVLPNGTVTNVNESHADLFFALRGGFNNFGIVTQFIFKAFPQSQVWGGTIIYDSSQADQLTKATADFAANNTDPKANVLTSYGYFQGGDEVNVGILFYDGPSPPAGLFDGFLTSNCNTEVFTRSFLSLVESSNANSTWGMRSAFNTISVLEYPEHFLKHMQNQSITWGNKLPLNYGYVTFNAEPILPSAYNQATSPSAWPGSRKSPFSPLSIVFGWSGDGSTDDVIVQGIKESAANLLANTPITERLSLYGNYAIGDTSLEAIYGVNVGKLMEIKKQVDPENVMGLAGGFKF</sequence>
<evidence type="ECO:0000256" key="5">
    <source>
        <dbReference type="SAM" id="SignalP"/>
    </source>
</evidence>
<keyword evidence="5" id="KW-0732">Signal</keyword>
<dbReference type="PROSITE" id="PS51387">
    <property type="entry name" value="FAD_PCMH"/>
    <property type="match status" value="1"/>
</dbReference>
<accession>A0AAD4BLE1</accession>
<feature type="chain" id="PRO_5042127182" evidence="5">
    <location>
        <begin position="25"/>
        <end position="491"/>
    </location>
</feature>
<feature type="domain" description="FAD-binding PCMH-type" evidence="6">
    <location>
        <begin position="72"/>
        <end position="241"/>
    </location>
</feature>
<evidence type="ECO:0000256" key="1">
    <source>
        <dbReference type="ARBA" id="ARBA00005466"/>
    </source>
</evidence>
<evidence type="ECO:0000313" key="7">
    <source>
        <dbReference type="EMBL" id="KAF8433541.1"/>
    </source>
</evidence>
<comment type="caution">
    <text evidence="7">The sequence shown here is derived from an EMBL/GenBank/DDBJ whole genome shotgun (WGS) entry which is preliminary data.</text>
</comment>
<dbReference type="InterPro" id="IPR016166">
    <property type="entry name" value="FAD-bd_PCMH"/>
</dbReference>